<name>A0A2P2PGI2_RHIMU</name>
<sequence length="39" mass="4528">MAVLIQWKNLPSTYILHVNSHEFHAASKTNQFKLHHTNA</sequence>
<organism evidence="1">
    <name type="scientific">Rhizophora mucronata</name>
    <name type="common">Asiatic mangrove</name>
    <dbReference type="NCBI Taxonomy" id="61149"/>
    <lineage>
        <taxon>Eukaryota</taxon>
        <taxon>Viridiplantae</taxon>
        <taxon>Streptophyta</taxon>
        <taxon>Embryophyta</taxon>
        <taxon>Tracheophyta</taxon>
        <taxon>Spermatophyta</taxon>
        <taxon>Magnoliopsida</taxon>
        <taxon>eudicotyledons</taxon>
        <taxon>Gunneridae</taxon>
        <taxon>Pentapetalae</taxon>
        <taxon>rosids</taxon>
        <taxon>fabids</taxon>
        <taxon>Malpighiales</taxon>
        <taxon>Rhizophoraceae</taxon>
        <taxon>Rhizophora</taxon>
    </lineage>
</organism>
<evidence type="ECO:0000313" key="1">
    <source>
        <dbReference type="EMBL" id="MBX53777.1"/>
    </source>
</evidence>
<accession>A0A2P2PGI2</accession>
<dbReference type="AlphaFoldDB" id="A0A2P2PGI2"/>
<protein>
    <submittedName>
        <fullName evidence="1">Uncharacterized protein</fullName>
    </submittedName>
</protein>
<proteinExistence type="predicted"/>
<dbReference type="EMBL" id="GGEC01073293">
    <property type="protein sequence ID" value="MBX53777.1"/>
    <property type="molecule type" value="Transcribed_RNA"/>
</dbReference>
<reference evidence="1" key="1">
    <citation type="submission" date="2018-02" db="EMBL/GenBank/DDBJ databases">
        <title>Rhizophora mucronata_Transcriptome.</title>
        <authorList>
            <person name="Meera S.P."/>
            <person name="Sreeshan A."/>
            <person name="Augustine A."/>
        </authorList>
    </citation>
    <scope>NUCLEOTIDE SEQUENCE</scope>
    <source>
        <tissue evidence="1">Leaf</tissue>
    </source>
</reference>